<feature type="compositionally biased region" description="Polar residues" evidence="1">
    <location>
        <begin position="436"/>
        <end position="448"/>
    </location>
</feature>
<feature type="compositionally biased region" description="Polar residues" evidence="1">
    <location>
        <begin position="362"/>
        <end position="377"/>
    </location>
</feature>
<dbReference type="Pfam" id="PF19087">
    <property type="entry name" value="DUF5776"/>
    <property type="match status" value="1"/>
</dbReference>
<feature type="compositionally biased region" description="Polar residues" evidence="1">
    <location>
        <begin position="2348"/>
        <end position="2361"/>
    </location>
</feature>
<feature type="compositionally biased region" description="Basic and acidic residues" evidence="1">
    <location>
        <begin position="722"/>
        <end position="734"/>
    </location>
</feature>
<feature type="compositionally biased region" description="Polar residues" evidence="1">
    <location>
        <begin position="575"/>
        <end position="594"/>
    </location>
</feature>
<feature type="region of interest" description="Disordered" evidence="1">
    <location>
        <begin position="42"/>
        <end position="123"/>
    </location>
</feature>
<dbReference type="Proteomes" id="UP000751196">
    <property type="component" value="Unassembled WGS sequence"/>
</dbReference>
<evidence type="ECO:0000259" key="2">
    <source>
        <dbReference type="Pfam" id="PF19087"/>
    </source>
</evidence>
<feature type="region of interest" description="Disordered" evidence="1">
    <location>
        <begin position="2342"/>
        <end position="2361"/>
    </location>
</feature>
<reference evidence="3 4" key="1">
    <citation type="submission" date="2021-06" db="EMBL/GenBank/DDBJ databases">
        <title>Draft genome sequence of a glucan synthesizing Apilactobacillus waqareii isolate HBW1.</title>
        <authorList>
            <person name="Anwar M.A."/>
        </authorList>
    </citation>
    <scope>NUCLEOTIDE SEQUENCE [LARGE SCALE GENOMIC DNA]</scope>
    <source>
        <strain evidence="3 4">HBW1</strain>
    </source>
</reference>
<feature type="compositionally biased region" description="Polar residues" evidence="1">
    <location>
        <begin position="496"/>
        <end position="510"/>
    </location>
</feature>
<feature type="compositionally biased region" description="Basic and acidic residues" evidence="1">
    <location>
        <begin position="1535"/>
        <end position="1546"/>
    </location>
</feature>
<feature type="region of interest" description="Disordered" evidence="1">
    <location>
        <begin position="798"/>
        <end position="823"/>
    </location>
</feature>
<feature type="compositionally biased region" description="Low complexity" evidence="1">
    <location>
        <begin position="1256"/>
        <end position="1280"/>
    </location>
</feature>
<feature type="region of interest" description="Disordered" evidence="1">
    <location>
        <begin position="2260"/>
        <end position="2284"/>
    </location>
</feature>
<feature type="region of interest" description="Disordered" evidence="1">
    <location>
        <begin position="1206"/>
        <end position="1303"/>
    </location>
</feature>
<feature type="compositionally biased region" description="Low complexity" evidence="1">
    <location>
        <begin position="965"/>
        <end position="975"/>
    </location>
</feature>
<dbReference type="RefSeq" id="WP_217304325.1">
    <property type="nucleotide sequence ID" value="NZ_JAHQYH010000007.1"/>
</dbReference>
<feature type="region of interest" description="Disordered" evidence="1">
    <location>
        <begin position="1535"/>
        <end position="1559"/>
    </location>
</feature>
<feature type="compositionally biased region" description="Polar residues" evidence="1">
    <location>
        <begin position="1053"/>
        <end position="1064"/>
    </location>
</feature>
<dbReference type="EMBL" id="JAHQYH010000007">
    <property type="protein sequence ID" value="MBV0915336.1"/>
    <property type="molecule type" value="Genomic_DNA"/>
</dbReference>
<feature type="region of interest" description="Disordered" evidence="1">
    <location>
        <begin position="1769"/>
        <end position="1792"/>
    </location>
</feature>
<feature type="compositionally biased region" description="Basic and acidic residues" evidence="1">
    <location>
        <begin position="1043"/>
        <end position="1052"/>
    </location>
</feature>
<feature type="region of interest" description="Disordered" evidence="1">
    <location>
        <begin position="1"/>
        <end position="26"/>
    </location>
</feature>
<feature type="compositionally biased region" description="Polar residues" evidence="1">
    <location>
        <begin position="1888"/>
        <end position="1904"/>
    </location>
</feature>
<feature type="compositionally biased region" description="Polar residues" evidence="1">
    <location>
        <begin position="1776"/>
        <end position="1786"/>
    </location>
</feature>
<protein>
    <recommendedName>
        <fullName evidence="2">DUF5776 domain-containing protein</fullName>
    </recommendedName>
</protein>
<name>A0ABS6M5E2_9LACO</name>
<feature type="region of interest" description="Disordered" evidence="1">
    <location>
        <begin position="159"/>
        <end position="184"/>
    </location>
</feature>
<feature type="region of interest" description="Disordered" evidence="1">
    <location>
        <begin position="1089"/>
        <end position="1185"/>
    </location>
</feature>
<feature type="compositionally biased region" description="Polar residues" evidence="1">
    <location>
        <begin position="685"/>
        <end position="703"/>
    </location>
</feature>
<keyword evidence="4" id="KW-1185">Reference proteome</keyword>
<feature type="compositionally biased region" description="Basic and acidic residues" evidence="1">
    <location>
        <begin position="525"/>
        <end position="535"/>
    </location>
</feature>
<feature type="compositionally biased region" description="Low complexity" evidence="1">
    <location>
        <begin position="1"/>
        <end position="20"/>
    </location>
</feature>
<feature type="region of interest" description="Disordered" evidence="1">
    <location>
        <begin position="721"/>
        <end position="741"/>
    </location>
</feature>
<evidence type="ECO:0000256" key="1">
    <source>
        <dbReference type="SAM" id="MobiDB-lite"/>
    </source>
</evidence>
<organism evidence="3 4">
    <name type="scientific">Apilactobacillus waqarii</name>
    <dbReference type="NCBI Taxonomy" id="2851006"/>
    <lineage>
        <taxon>Bacteria</taxon>
        <taxon>Bacillati</taxon>
        <taxon>Bacillota</taxon>
        <taxon>Bacilli</taxon>
        <taxon>Lactobacillales</taxon>
        <taxon>Lactobacillaceae</taxon>
        <taxon>Apilactobacillus</taxon>
    </lineage>
</organism>
<feature type="domain" description="DUF5776" evidence="2">
    <location>
        <begin position="2765"/>
        <end position="2833"/>
    </location>
</feature>
<feature type="region of interest" description="Disordered" evidence="1">
    <location>
        <begin position="427"/>
        <end position="510"/>
    </location>
</feature>
<feature type="region of interest" description="Disordered" evidence="1">
    <location>
        <begin position="753"/>
        <end position="784"/>
    </location>
</feature>
<feature type="compositionally biased region" description="Polar residues" evidence="1">
    <location>
        <begin position="1170"/>
        <end position="1181"/>
    </location>
</feature>
<feature type="region of interest" description="Disordered" evidence="1">
    <location>
        <begin position="1882"/>
        <end position="1908"/>
    </location>
</feature>
<comment type="caution">
    <text evidence="3">The sequence shown here is derived from an EMBL/GenBank/DDBJ whole genome shotgun (WGS) entry which is preliminary data.</text>
</comment>
<feature type="non-terminal residue" evidence="3">
    <location>
        <position position="1"/>
    </location>
</feature>
<evidence type="ECO:0000313" key="3">
    <source>
        <dbReference type="EMBL" id="MBV0915336.1"/>
    </source>
</evidence>
<accession>A0ABS6M5E2</accession>
<gene>
    <name evidence="3" type="ORF">KTJ72_05425</name>
</gene>
<feature type="region of interest" description="Disordered" evidence="1">
    <location>
        <begin position="934"/>
        <end position="1070"/>
    </location>
</feature>
<feature type="compositionally biased region" description="Polar residues" evidence="1">
    <location>
        <begin position="392"/>
        <end position="405"/>
    </location>
</feature>
<proteinExistence type="predicted"/>
<feature type="compositionally biased region" description="Low complexity" evidence="1">
    <location>
        <begin position="765"/>
        <end position="784"/>
    </location>
</feature>
<feature type="region of interest" description="Disordered" evidence="1">
    <location>
        <begin position="525"/>
        <end position="705"/>
    </location>
</feature>
<feature type="compositionally biased region" description="Polar residues" evidence="1">
    <location>
        <begin position="46"/>
        <end position="65"/>
    </location>
</feature>
<evidence type="ECO:0000313" key="4">
    <source>
        <dbReference type="Proteomes" id="UP000751196"/>
    </source>
</evidence>
<feature type="region of interest" description="Disordered" evidence="1">
    <location>
        <begin position="353"/>
        <end position="407"/>
    </location>
</feature>
<sequence length="2838" mass="294143">VKDDAAAGATAASQAGSSDTPAANQTPAYKMGYNIAKGVSDAENGKQASSTNKNSDYTSAYNNFNDGKAQGEKAKPTDQAPANADQATKDGFAYGQGIAALKNAKNPEDPSASQGLTGKQLDGFNAAKDGYEAAMKGQGAPTSPAAAVEGYNYAKALTDGAAADKSPDTATGNDDLPTEQKAYADTQAAIAQAKADVKAGKTGSQLAPTDGNANNKDVYDKAYAAAVKAYQNTDPTATAASAGIKDDAVGSAAFEAAKADGLKVQGAKAFTDGKANTQSDSNYTKGYDDAKQGYLAALKGNAADPANSTDAYNTGAAAAANDKAGFQSAENGNSDGSDAAKGAADAIAAVKAAKGKDLDSLPESNDSTKPASYNNAYNAALEDAKQAAEQGIASQLTPDSTNTQAPVPAALADVYKAAANDAQKGYAEGLTGKPVSDSNNASETQGNNKGAADKQKYDDALADFANGITDPSQATHTADKTDPVYQEALKALNDVKTGNTNQTSEDNQSPVYAVAYSQALGSKDAQAEIAKDAAKGTDPQPINDLSDPRLAQTPAKDKQSYMNAYNDAINGYNAGKNNTSAQPDNNDTADQNAFNAGKAAGDAIRGANDALSGKKSNDDVAGDLNSDDPATKAYAQGVTQANNGYAQGLSDANPMSNDDLAKQTPAYQKAYAQGQADKAGVDAAKSQSTPDANNVPSNISNNKPAADAYKGYAAAVAAVKAAKGDATKADRPTDFDSQSSDFKAAYQKAIQDAVDANKAGQDSVANPSSAAARPSDPAQAAVYDAARADASKGYAEGLTGKSVADTNNGNEKAGQQAGANDKAKYEAAVKDYANGITDPTKASNPANANDPVYQEALKAIADGAQGRTNANDKSPVYAVANSQALAKKDAMDAIKAANTSANGTEPSRINSINDVPAGVSDKQSYMNAYNDAIKGYNAGKDDNPSVTADNSDPADQQAFKDAKAAGEAARGANDALNGKKSNADVASDLNSTDPAKKAYAQGVTDANDGYEQGLSDPTTQPMSSDELAKKTPAYQKAYAQGRADQKGVKEAKSQATPDANNVPSDLQGDQKATDAFKGYAAAVAAVKAKNGNATKADRPADFDSQSPDFKAAYQKAIQDAVDANKAGQDSIANPSSAAARPSDDNKAQQAVYDAAKHDTNKGMAEALSGKSGNSDPSNANEQAGIKAGNALQAAYQAAAKDFANGITDPTKATQTFSDPAQAQAYKDALAGMKDGSQTPASDQNDPKSDSPIYAIAKQQAQNVQNAVAAAQGSQNVANGQPDKAADLANANGYNNPDNKSDMDDAYIAASNAYSDAINHNNNDKPADQSQYSPADQLAYAQAYKSAKDAAAKGLTDFGNGNKAQQPNNPADKAAYNNAQNAALAGLNDGLANHADATKQANNPAYKQGVDDAAAIQKAAEDAVNGTSTGKANLTPNQQAAYDNIKSAADAGQTEYTDHPDLYAGKTGDELKNDANQAAQAKYPNDPLKQAAFVQAIESAGDAFGKGADAFGNGESQPTGIAAAGYQAAQQAYDKATDGTGKPEKVNGHYPTPQGVTPSDQYDKTFDAAYDKYKAAVDNAAQDTAANGGTAATAANSNAYKNATPKEQAAYNDAATKAAKGITDAKLDDPTKDAQYGTTKDGKFVPNDDTAAQAYAGAKAGYADGKTGATNEPTNVSPAYKAAYDKANADAKAAAHAGVEDFAQGLSAANPTEDAQAAKDAHSNGYNQATAGYQAAINNPSGDFSSNPDASYQKGVEIAKAAAAARDNVLNNGDDAQPTQGETSTDPDVQGAAKAAAAAAKAALADGKNGLDKVTNAGQVPDEFKPYAQIYADAYATVQDAAAKAAQDGAKAFASDGKEGNHVTDPNNKSVDAVANQEGYKDAQDGYQDAQTNPDAVASNPNTGSVNGDEAAKGAAAAFNDVAGKNNAKPGDHATSDNNPVYEAAYQKALAEGKENASDGAEALFDNNNTNSTANAATLAKPNATTAYDKAFNKGLENAKNALSDAQADDPSKDAQYNGDNANTDAGNVYHATQDAYKAVLNGEQPLTASQLAAKDPVYAAAYKNALSRAQTASTNGATDTSDNGSSYAPNALAQAVYEKARSGANKAYQDALANKDPELKNHNGIDKSSVAYQATQNAINDYLKNNGNAKEDPTAAGMDPANAQAYKAYYEKAKAAVAQAATDGVNAYLGGKAINDVPSVEGDNAGLGQVAKEAAGRAEKGHEDAVNNGGRVSDANQPIAKDSAYLTGLKGAQDAAKGVGEAMADSTKQPDANAPQAEKDGFNGTVDGYNKAATDGSIKPEDIDAYIADNLGDKSIAYRDAFKNAYLDGLKVAKAGADAANANEPDATNGQNGAAQKAQSQGYKDATNAFLDKLHGVDDKDATSNTPAAVAGRQRASQYVLALQDVAEGHPNTGSSDPDYQKGLATAEAAVAQAVADAKANKQLPADLSQIPVPEGSDPVAYRDAYAGILSGFYNGYNSKSTDSGSTDAYYNIAFGIGYAKGKASIPTDTSAPLDFWKNTKAPKITDPAVAKAYKEQYAQAKAGFYDALYKRGSKSNNEYYKESYKTAMDGLAGMRLAAKGDTKANRNILKTKDAAFVSGYNGYLKGIEAAKRTLKKNKKLSAKDLLNKDKVYTYTFKQGLKHETKIQRSHGRKAGVNKALERRAIPKDIYTHHSATYARTFVATYKKEMKRHMPRYIYNVGTIFTHNHVKFTRHTRIREYAYSTRYNSTVFRVVGVKYYKNRIPRYRLSNGAVVTASQMVQNAYYKKHFKKYRVIKPTGVLIHTGKTFSKRNSVRRLYRGEVFHVRKVVKFHGITRLYVGKNEYITSNKTFVKAVIK</sequence>
<dbReference type="InterPro" id="IPR044081">
    <property type="entry name" value="DUF5776"/>
</dbReference>
<feature type="compositionally biased region" description="Polar residues" evidence="1">
    <location>
        <begin position="1210"/>
        <end position="1220"/>
    </location>
</feature>